<organism evidence="12 13">
    <name type="scientific">Mycteria americana</name>
    <name type="common">Wood stork</name>
    <dbReference type="NCBI Taxonomy" id="33587"/>
    <lineage>
        <taxon>Eukaryota</taxon>
        <taxon>Metazoa</taxon>
        <taxon>Chordata</taxon>
        <taxon>Craniata</taxon>
        <taxon>Vertebrata</taxon>
        <taxon>Euteleostomi</taxon>
        <taxon>Archelosauria</taxon>
        <taxon>Archosauria</taxon>
        <taxon>Dinosauria</taxon>
        <taxon>Saurischia</taxon>
        <taxon>Theropoda</taxon>
        <taxon>Coelurosauria</taxon>
        <taxon>Aves</taxon>
        <taxon>Neognathae</taxon>
        <taxon>Neoaves</taxon>
        <taxon>Aequornithes</taxon>
        <taxon>Ciconiiformes</taxon>
        <taxon>Ciconiidae</taxon>
        <taxon>Mycteria</taxon>
    </lineage>
</organism>
<evidence type="ECO:0000256" key="7">
    <source>
        <dbReference type="ARBA" id="ARBA00041190"/>
    </source>
</evidence>
<name>A0AAN7MXV0_MYCAM</name>
<keyword evidence="13" id="KW-1185">Reference proteome</keyword>
<dbReference type="GO" id="GO:0071031">
    <property type="term" value="P:nuclear mRNA surveillance of mRNA 3'-end processing"/>
    <property type="evidence" value="ECO:0007669"/>
    <property type="project" value="TreeGrafter"/>
</dbReference>
<feature type="compositionally biased region" description="Basic and acidic residues" evidence="10">
    <location>
        <begin position="159"/>
        <end position="172"/>
    </location>
</feature>
<keyword evidence="6" id="KW-0539">Nucleus</keyword>
<dbReference type="GO" id="GO:0071039">
    <property type="term" value="P:nuclear polyadenylation-dependent CUT catabolic process"/>
    <property type="evidence" value="ECO:0007669"/>
    <property type="project" value="TreeGrafter"/>
</dbReference>
<keyword evidence="2" id="KW-0479">Metal-binding</keyword>
<dbReference type="PROSITE" id="PS50158">
    <property type="entry name" value="ZF_CCHC"/>
    <property type="match status" value="1"/>
</dbReference>
<dbReference type="GO" id="GO:0031499">
    <property type="term" value="C:TRAMP complex"/>
    <property type="evidence" value="ECO:0007669"/>
    <property type="project" value="TreeGrafter"/>
</dbReference>
<keyword evidence="5" id="KW-0862">Zinc</keyword>
<dbReference type="GO" id="GO:0071036">
    <property type="term" value="P:nuclear polyadenylation-dependent snoRNA catabolic process"/>
    <property type="evidence" value="ECO:0007669"/>
    <property type="project" value="TreeGrafter"/>
</dbReference>
<feature type="compositionally biased region" description="Basic residues" evidence="10">
    <location>
        <begin position="244"/>
        <end position="255"/>
    </location>
</feature>
<evidence type="ECO:0000313" key="13">
    <source>
        <dbReference type="Proteomes" id="UP001333110"/>
    </source>
</evidence>
<evidence type="ECO:0000256" key="1">
    <source>
        <dbReference type="ARBA" id="ARBA00004123"/>
    </source>
</evidence>
<evidence type="ECO:0000256" key="10">
    <source>
        <dbReference type="SAM" id="MobiDB-lite"/>
    </source>
</evidence>
<dbReference type="EMBL" id="JAUNZN010000009">
    <property type="protein sequence ID" value="KAK4815775.1"/>
    <property type="molecule type" value="Genomic_DNA"/>
</dbReference>
<dbReference type="GO" id="GO:0071038">
    <property type="term" value="P:TRAMP-dependent tRNA surveillance pathway"/>
    <property type="evidence" value="ECO:0007669"/>
    <property type="project" value="TreeGrafter"/>
</dbReference>
<dbReference type="AlphaFoldDB" id="A0AAN7MXV0"/>
<feature type="region of interest" description="Disordered" evidence="10">
    <location>
        <begin position="116"/>
        <end position="172"/>
    </location>
</feature>
<gene>
    <name evidence="12" type="ORF">QYF61_007193</name>
</gene>
<dbReference type="Gene3D" id="4.10.60.10">
    <property type="entry name" value="Zinc finger, CCHC-type"/>
    <property type="match status" value="1"/>
</dbReference>
<accession>A0AAN7MXV0</accession>
<dbReference type="InterPro" id="IPR051644">
    <property type="entry name" value="TRAMP_AT-DNA-binding"/>
</dbReference>
<evidence type="ECO:0000256" key="2">
    <source>
        <dbReference type="ARBA" id="ARBA00022723"/>
    </source>
</evidence>
<evidence type="ECO:0000256" key="6">
    <source>
        <dbReference type="ARBA" id="ARBA00023242"/>
    </source>
</evidence>
<protein>
    <recommendedName>
        <fullName evidence="7">Zinc finger CCHC domain-containing protein 7</fullName>
    </recommendedName>
    <alternativeName>
        <fullName evidence="8">TRAMP-like complex RNA-binding factor ZCCHC7</fullName>
    </alternativeName>
</protein>
<proteinExistence type="predicted"/>
<comment type="subcellular location">
    <subcellularLocation>
        <location evidence="1">Nucleus</location>
    </subcellularLocation>
</comment>
<evidence type="ECO:0000256" key="4">
    <source>
        <dbReference type="ARBA" id="ARBA00022771"/>
    </source>
</evidence>
<evidence type="ECO:0000259" key="11">
    <source>
        <dbReference type="PROSITE" id="PS50158"/>
    </source>
</evidence>
<dbReference type="Proteomes" id="UP001333110">
    <property type="component" value="Unassembled WGS sequence"/>
</dbReference>
<comment type="caution">
    <text evidence="12">The sequence shown here is derived from an EMBL/GenBank/DDBJ whole genome shotgun (WGS) entry which is preliminary data.</text>
</comment>
<dbReference type="GO" id="GO:0071037">
    <property type="term" value="P:nuclear polyadenylation-dependent snRNA catabolic process"/>
    <property type="evidence" value="ECO:0007669"/>
    <property type="project" value="TreeGrafter"/>
</dbReference>
<feature type="domain" description="CCHC-type" evidence="11">
    <location>
        <begin position="56"/>
        <end position="71"/>
    </location>
</feature>
<evidence type="ECO:0000256" key="3">
    <source>
        <dbReference type="ARBA" id="ARBA00022737"/>
    </source>
</evidence>
<dbReference type="PANTHER" id="PTHR46543">
    <property type="entry name" value="ZINC FINGER CCHC DOMAIN-CONTAINING PROTEIN 7"/>
    <property type="match status" value="1"/>
</dbReference>
<evidence type="ECO:0000313" key="12">
    <source>
        <dbReference type="EMBL" id="KAK4815775.1"/>
    </source>
</evidence>
<dbReference type="GO" id="GO:0071035">
    <property type="term" value="P:nuclear polyadenylation-dependent rRNA catabolic process"/>
    <property type="evidence" value="ECO:0007669"/>
    <property type="project" value="TreeGrafter"/>
</dbReference>
<feature type="region of interest" description="Disordered" evidence="10">
    <location>
        <begin position="218"/>
        <end position="255"/>
    </location>
</feature>
<keyword evidence="4 9" id="KW-0863">Zinc-finger</keyword>
<sequence>MPGVIYESVVLKGEKKKCCLFSSIRWHMLNLPLPYTKPGPIKATSSHSERSALAYCYNCSRKGHFGYECSEKRMHGSMFPTSPFIYYYDNEYDIKKRANRLKRKVAELQEAGLLPEQSETPWQEEKQGRHSHKKKSKPWKEHGKHNKDGKCHKKMKMSWAEKPREEKHRSDVEMGHKMEEDFPRGCKRQACKGSKIHHKSIFQAFPRSKTVYMQEPLEGAKRTKKWKKQKDASPDINDNLFLIKQRRRKSKQKSW</sequence>
<evidence type="ECO:0000256" key="8">
    <source>
        <dbReference type="ARBA" id="ARBA00043023"/>
    </source>
</evidence>
<dbReference type="InterPro" id="IPR001878">
    <property type="entry name" value="Znf_CCHC"/>
</dbReference>
<dbReference type="GO" id="GO:0003723">
    <property type="term" value="F:RNA binding"/>
    <property type="evidence" value="ECO:0007669"/>
    <property type="project" value="TreeGrafter"/>
</dbReference>
<dbReference type="PANTHER" id="PTHR46543:SF1">
    <property type="entry name" value="ZINC FINGER CCHC DOMAIN-CONTAINING PROTEIN 7"/>
    <property type="match status" value="1"/>
</dbReference>
<feature type="compositionally biased region" description="Basic and acidic residues" evidence="10">
    <location>
        <begin position="138"/>
        <end position="149"/>
    </location>
</feature>
<dbReference type="GO" id="GO:0008270">
    <property type="term" value="F:zinc ion binding"/>
    <property type="evidence" value="ECO:0007669"/>
    <property type="project" value="UniProtKB-KW"/>
</dbReference>
<evidence type="ECO:0000256" key="9">
    <source>
        <dbReference type="PROSITE-ProRule" id="PRU00047"/>
    </source>
</evidence>
<evidence type="ECO:0000256" key="5">
    <source>
        <dbReference type="ARBA" id="ARBA00022833"/>
    </source>
</evidence>
<reference evidence="12 13" key="1">
    <citation type="journal article" date="2023" name="J. Hered.">
        <title>Chromosome-level genome of the wood stork (Mycteria americana) provides insight into avian chromosome evolution.</title>
        <authorList>
            <person name="Flamio R. Jr."/>
            <person name="Ramstad K.M."/>
        </authorList>
    </citation>
    <scope>NUCLEOTIDE SEQUENCE [LARGE SCALE GENOMIC DNA]</scope>
    <source>
        <strain evidence="12">JAX WOST 10</strain>
    </source>
</reference>
<keyword evidence="3" id="KW-0677">Repeat</keyword>